<comment type="caution">
    <text evidence="5">The sequence shown here is derived from an EMBL/GenBank/DDBJ whole genome shotgun (WGS) entry which is preliminary data.</text>
</comment>
<dbReference type="EMBL" id="JBHUDG010000004">
    <property type="protein sequence ID" value="MFD1629267.1"/>
    <property type="molecule type" value="Genomic_DNA"/>
</dbReference>
<dbReference type="Pfam" id="PF01381">
    <property type="entry name" value="HTH_3"/>
    <property type="match status" value="1"/>
</dbReference>
<evidence type="ECO:0000256" key="2">
    <source>
        <dbReference type="ARBA" id="ARBA00023125"/>
    </source>
</evidence>
<evidence type="ECO:0000259" key="4">
    <source>
        <dbReference type="PROSITE" id="PS50943"/>
    </source>
</evidence>
<dbReference type="InterPro" id="IPR050807">
    <property type="entry name" value="TransReg_Diox_bact_type"/>
</dbReference>
<dbReference type="CDD" id="cd00093">
    <property type="entry name" value="HTH_XRE"/>
    <property type="match status" value="1"/>
</dbReference>
<dbReference type="SUPFAM" id="SSF47413">
    <property type="entry name" value="lambda repressor-like DNA-binding domains"/>
    <property type="match status" value="1"/>
</dbReference>
<evidence type="ECO:0000256" key="3">
    <source>
        <dbReference type="ARBA" id="ARBA00023163"/>
    </source>
</evidence>
<dbReference type="SMART" id="SM00530">
    <property type="entry name" value="HTH_XRE"/>
    <property type="match status" value="1"/>
</dbReference>
<reference evidence="6" key="1">
    <citation type="journal article" date="2019" name="Int. J. Syst. Evol. Microbiol.">
        <title>The Global Catalogue of Microorganisms (GCM) 10K type strain sequencing project: providing services to taxonomists for standard genome sequencing and annotation.</title>
        <authorList>
            <consortium name="The Broad Institute Genomics Platform"/>
            <consortium name="The Broad Institute Genome Sequencing Center for Infectious Disease"/>
            <person name="Wu L."/>
            <person name="Ma J."/>
        </authorList>
    </citation>
    <scope>NUCLEOTIDE SEQUENCE [LARGE SCALE GENOMIC DNA]</scope>
    <source>
        <strain evidence="6">CCUG 53762</strain>
    </source>
</reference>
<keyword evidence="3" id="KW-0804">Transcription</keyword>
<accession>A0ABW4IB69</accession>
<dbReference type="Proteomes" id="UP001597118">
    <property type="component" value="Unassembled WGS sequence"/>
</dbReference>
<evidence type="ECO:0000256" key="1">
    <source>
        <dbReference type="ARBA" id="ARBA00023015"/>
    </source>
</evidence>
<gene>
    <name evidence="5" type="ORF">ACFSAH_05215</name>
</gene>
<dbReference type="PROSITE" id="PS50943">
    <property type="entry name" value="HTH_CROC1"/>
    <property type="match status" value="1"/>
</dbReference>
<dbReference type="InterPro" id="IPR001387">
    <property type="entry name" value="Cro/C1-type_HTH"/>
</dbReference>
<name>A0ABW4IB69_9SPHI</name>
<dbReference type="PANTHER" id="PTHR46797:SF23">
    <property type="entry name" value="HTH-TYPE TRANSCRIPTIONAL REGULATOR SUTR"/>
    <property type="match status" value="1"/>
</dbReference>
<keyword evidence="2" id="KW-0238">DNA-binding</keyword>
<keyword evidence="6" id="KW-1185">Reference proteome</keyword>
<evidence type="ECO:0000313" key="5">
    <source>
        <dbReference type="EMBL" id="MFD1629267.1"/>
    </source>
</evidence>
<proteinExistence type="predicted"/>
<sequence>MYLVIKCLNERHIRYVISNRDINVLKRFGTHLRNLRKDRKLSQWQLEVAADISKNQVGNIERGEVNITLITATAIAKALDIPLKDLFDY</sequence>
<dbReference type="InterPro" id="IPR010982">
    <property type="entry name" value="Lambda_DNA-bd_dom_sf"/>
</dbReference>
<organism evidence="5 6">
    <name type="scientific">Pseudopedobacter beijingensis</name>
    <dbReference type="NCBI Taxonomy" id="1207056"/>
    <lineage>
        <taxon>Bacteria</taxon>
        <taxon>Pseudomonadati</taxon>
        <taxon>Bacteroidota</taxon>
        <taxon>Sphingobacteriia</taxon>
        <taxon>Sphingobacteriales</taxon>
        <taxon>Sphingobacteriaceae</taxon>
        <taxon>Pseudopedobacter</taxon>
    </lineage>
</organism>
<evidence type="ECO:0000313" key="6">
    <source>
        <dbReference type="Proteomes" id="UP001597118"/>
    </source>
</evidence>
<dbReference type="Gene3D" id="1.10.260.40">
    <property type="entry name" value="lambda repressor-like DNA-binding domains"/>
    <property type="match status" value="1"/>
</dbReference>
<keyword evidence="1" id="KW-0805">Transcription regulation</keyword>
<feature type="domain" description="HTH cro/C1-type" evidence="4">
    <location>
        <begin position="32"/>
        <end position="86"/>
    </location>
</feature>
<dbReference type="PANTHER" id="PTHR46797">
    <property type="entry name" value="HTH-TYPE TRANSCRIPTIONAL REGULATOR"/>
    <property type="match status" value="1"/>
</dbReference>
<dbReference type="RefSeq" id="WP_379661648.1">
    <property type="nucleotide sequence ID" value="NZ_JBHUDG010000004.1"/>
</dbReference>
<protein>
    <submittedName>
        <fullName evidence="5">Helix-turn-helix domain-containing protein</fullName>
    </submittedName>
</protein>